<dbReference type="InterPro" id="IPR002347">
    <property type="entry name" value="SDR_fam"/>
</dbReference>
<name>A0ABY7C428_9HYPH</name>
<protein>
    <submittedName>
        <fullName evidence="3">SDR family oxidoreductase</fullName>
    </submittedName>
</protein>
<dbReference type="RefSeq" id="WP_268882990.1">
    <property type="nucleotide sequence ID" value="NZ_CP114029.1"/>
</dbReference>
<dbReference type="PROSITE" id="PS00061">
    <property type="entry name" value="ADH_SHORT"/>
    <property type="match status" value="1"/>
</dbReference>
<dbReference type="InterPro" id="IPR036291">
    <property type="entry name" value="NAD(P)-bd_dom_sf"/>
</dbReference>
<evidence type="ECO:0000256" key="1">
    <source>
        <dbReference type="ARBA" id="ARBA00006484"/>
    </source>
</evidence>
<evidence type="ECO:0000313" key="4">
    <source>
        <dbReference type="Proteomes" id="UP001164020"/>
    </source>
</evidence>
<dbReference type="Proteomes" id="UP001164020">
    <property type="component" value="Chromosome"/>
</dbReference>
<dbReference type="PANTHER" id="PTHR48107">
    <property type="entry name" value="NADPH-DEPENDENT ALDEHYDE REDUCTASE-LIKE PROTEIN, CHLOROPLASTIC-RELATED"/>
    <property type="match status" value="1"/>
</dbReference>
<dbReference type="Gene3D" id="3.40.50.720">
    <property type="entry name" value="NAD(P)-binding Rossmann-like Domain"/>
    <property type="match status" value="1"/>
</dbReference>
<keyword evidence="2" id="KW-0560">Oxidoreductase</keyword>
<dbReference type="InterPro" id="IPR020904">
    <property type="entry name" value="Sc_DH/Rdtase_CS"/>
</dbReference>
<gene>
    <name evidence="3" type="ORF">OH818_10885</name>
</gene>
<proteinExistence type="inferred from homology"/>
<keyword evidence="4" id="KW-1185">Reference proteome</keyword>
<dbReference type="SUPFAM" id="SSF51735">
    <property type="entry name" value="NAD(P)-binding Rossmann-fold domains"/>
    <property type="match status" value="1"/>
</dbReference>
<accession>A0ABY7C428</accession>
<comment type="similarity">
    <text evidence="1">Belongs to the short-chain dehydrogenases/reductases (SDR) family.</text>
</comment>
<organism evidence="3 4">
    <name type="scientific">Jiella pelagia</name>
    <dbReference type="NCBI Taxonomy" id="2986949"/>
    <lineage>
        <taxon>Bacteria</taxon>
        <taxon>Pseudomonadati</taxon>
        <taxon>Pseudomonadota</taxon>
        <taxon>Alphaproteobacteria</taxon>
        <taxon>Hyphomicrobiales</taxon>
        <taxon>Aurantimonadaceae</taxon>
        <taxon>Jiella</taxon>
    </lineage>
</organism>
<dbReference type="PRINTS" id="PR00081">
    <property type="entry name" value="GDHRDH"/>
</dbReference>
<reference evidence="3" key="1">
    <citation type="submission" date="2022-12" db="EMBL/GenBank/DDBJ databases">
        <title>Jiella pelagia sp. nov., isolated from phosphonate enriched culture of Northwest Pacific surface seawater.</title>
        <authorList>
            <person name="Shin D.Y."/>
            <person name="Hwang C.Y."/>
        </authorList>
    </citation>
    <scope>NUCLEOTIDE SEQUENCE</scope>
    <source>
        <strain evidence="3">HL-NP1</strain>
    </source>
</reference>
<dbReference type="PANTHER" id="PTHR48107:SF7">
    <property type="entry name" value="RE15974P"/>
    <property type="match status" value="1"/>
</dbReference>
<evidence type="ECO:0000313" key="3">
    <source>
        <dbReference type="EMBL" id="WAP70496.1"/>
    </source>
</evidence>
<dbReference type="EMBL" id="CP114029">
    <property type="protein sequence ID" value="WAP70496.1"/>
    <property type="molecule type" value="Genomic_DNA"/>
</dbReference>
<evidence type="ECO:0000256" key="2">
    <source>
        <dbReference type="ARBA" id="ARBA00023002"/>
    </source>
</evidence>
<dbReference type="PRINTS" id="PR00080">
    <property type="entry name" value="SDRFAMILY"/>
</dbReference>
<sequence length="251" mass="25137">MPDVMIVTGGSRGIGAATAILGAKAGYAVVVNYASNRDAADDVVATIEADGGTAIAVKGDVGVEADIVAIFKAADELGALKALVNNAGIVAEAADVADYDLARLERIFRINVIGSFLCAREAVKRMSTKRGGAGGAIVNLSSAAAKLGAGGSRVDYAATKGAIDTFTVGLAKEVAGEGISVTAVRPGIIETDIHASGGEPGRVAEMAASLPLKRPGTAEEVARAILWLASDEASYSTGAILDVSGARAILP</sequence>
<dbReference type="Pfam" id="PF13561">
    <property type="entry name" value="adh_short_C2"/>
    <property type="match status" value="1"/>
</dbReference>